<feature type="compositionally biased region" description="Low complexity" evidence="1">
    <location>
        <begin position="214"/>
        <end position="227"/>
    </location>
</feature>
<dbReference type="AlphaFoldDB" id="A0A8J5JSV6"/>
<evidence type="ECO:0000313" key="2">
    <source>
        <dbReference type="EMBL" id="KAG7161448.1"/>
    </source>
</evidence>
<dbReference type="PANTHER" id="PTHR21261">
    <property type="entry name" value="BEAT PROTEIN"/>
    <property type="match status" value="1"/>
</dbReference>
<organism evidence="2 3">
    <name type="scientific">Homarus americanus</name>
    <name type="common">American lobster</name>
    <dbReference type="NCBI Taxonomy" id="6706"/>
    <lineage>
        <taxon>Eukaryota</taxon>
        <taxon>Metazoa</taxon>
        <taxon>Ecdysozoa</taxon>
        <taxon>Arthropoda</taxon>
        <taxon>Crustacea</taxon>
        <taxon>Multicrustacea</taxon>
        <taxon>Malacostraca</taxon>
        <taxon>Eumalacostraca</taxon>
        <taxon>Eucarida</taxon>
        <taxon>Decapoda</taxon>
        <taxon>Pleocyemata</taxon>
        <taxon>Astacidea</taxon>
        <taxon>Nephropoidea</taxon>
        <taxon>Nephropidae</taxon>
        <taxon>Homarus</taxon>
    </lineage>
</organism>
<comment type="caution">
    <text evidence="2">The sequence shown here is derived from an EMBL/GenBank/DDBJ whole genome shotgun (WGS) entry which is preliminary data.</text>
</comment>
<evidence type="ECO:0000313" key="3">
    <source>
        <dbReference type="Proteomes" id="UP000747542"/>
    </source>
</evidence>
<accession>A0A8J5JSV6</accession>
<evidence type="ECO:0000256" key="1">
    <source>
        <dbReference type="SAM" id="MobiDB-lite"/>
    </source>
</evidence>
<dbReference type="Proteomes" id="UP000747542">
    <property type="component" value="Unassembled WGS sequence"/>
</dbReference>
<dbReference type="PANTHER" id="PTHR21261:SF2">
    <property type="entry name" value="GH04238P-RELATED"/>
    <property type="match status" value="1"/>
</dbReference>
<proteinExistence type="predicted"/>
<feature type="region of interest" description="Disordered" evidence="1">
    <location>
        <begin position="205"/>
        <end position="242"/>
    </location>
</feature>
<gene>
    <name evidence="2" type="ORF">Hamer_G021110</name>
</gene>
<reference evidence="2" key="1">
    <citation type="journal article" date="2021" name="Sci. Adv.">
        <title>The American lobster genome reveals insights on longevity, neural, and immune adaptations.</title>
        <authorList>
            <person name="Polinski J.M."/>
            <person name="Zimin A.V."/>
            <person name="Clark K.F."/>
            <person name="Kohn A.B."/>
            <person name="Sadowski N."/>
            <person name="Timp W."/>
            <person name="Ptitsyn A."/>
            <person name="Khanna P."/>
            <person name="Romanova D.Y."/>
            <person name="Williams P."/>
            <person name="Greenwood S.J."/>
            <person name="Moroz L.L."/>
            <person name="Walt D.R."/>
            <person name="Bodnar A.G."/>
        </authorList>
    </citation>
    <scope>NUCLEOTIDE SEQUENCE</scope>
    <source>
        <strain evidence="2">GMGI-L3</strain>
    </source>
</reference>
<keyword evidence="3" id="KW-1185">Reference proteome</keyword>
<name>A0A8J5JSV6_HOMAM</name>
<protein>
    <submittedName>
        <fullName evidence="2">Uncharacterized protein</fullName>
    </submittedName>
</protein>
<dbReference type="EMBL" id="JAHLQT010029450">
    <property type="protein sequence ID" value="KAG7161448.1"/>
    <property type="molecule type" value="Genomic_DNA"/>
</dbReference>
<sequence length="286" mass="31651">MYNLCYWAADLSLSRAAKRLSRFLLMYQYCSTYVDKIHLVYQWIPPLRPQALGVLSGRVNTTYEASRDPWAVHRALYIPHPDPSLSGQYSCSVSTFEDEDTRTAHLLVWRPARDVELKYWRPSEYLVNITCSVAGVAPRPEFTLYTTDPNGTRQGVQVRGTNGHLGEDGEWWAGAWGLILWADTEAGSVISCTFTLPGTSHTNTSNKTYHPDLPIITTTTTTPTTTTASELPGRSSSIPQHAPSTTSTFFDLSTLFGAASAARSVQLSPTWSCSCLMYVTTDPAAH</sequence>
<feature type="non-terminal residue" evidence="2">
    <location>
        <position position="1"/>
    </location>
</feature>